<sequence length="243" mass="25776">MNRIFTGLLGLLLVGCQQTVVTPGPLPQLRESALGQTLNLSGQVENWPAGLTAEIVLERYAAPQTVIGSVSGAGAFRVSTTAPPPLQRTAVSALLGPVGPENGCAGQDLQLSDAAVRAFELPTLRLIRQGPASASLRPQLSPPVRVPELRRQAGNSEVRALYVDRDLRVVGTQVCSGQSVVTGTRWQRATSINVQLRAGWNLITVTSEVVGGQDRTDANRLTVQGGDPVVDTVWTYNGVPLDR</sequence>
<dbReference type="KEGG" id="dsw:QR90_07085"/>
<organism evidence="1 2">
    <name type="scientific">Deinococcus radiopugnans</name>
    <dbReference type="NCBI Taxonomy" id="57497"/>
    <lineage>
        <taxon>Bacteria</taxon>
        <taxon>Thermotogati</taxon>
        <taxon>Deinococcota</taxon>
        <taxon>Deinococci</taxon>
        <taxon>Deinococcales</taxon>
        <taxon>Deinococcaceae</taxon>
        <taxon>Deinococcus</taxon>
    </lineage>
</organism>
<dbReference type="Proteomes" id="UP000030634">
    <property type="component" value="Chromosome"/>
</dbReference>
<dbReference type="EMBL" id="CP010028">
    <property type="protein sequence ID" value="AIZ44929.1"/>
    <property type="molecule type" value="Genomic_DNA"/>
</dbReference>
<protein>
    <recommendedName>
        <fullName evidence="3">Lipoprotein</fullName>
    </recommendedName>
</protein>
<dbReference type="STRING" id="1182571.QR90_07085"/>
<evidence type="ECO:0008006" key="3">
    <source>
        <dbReference type="Google" id="ProtNLM"/>
    </source>
</evidence>
<gene>
    <name evidence="1" type="ORF">QR90_07085</name>
</gene>
<accession>A0A0A7KI83</accession>
<reference evidence="2" key="1">
    <citation type="submission" date="2014-11" db="EMBL/GenBank/DDBJ databases">
        <title>Hymenobacter sp. DG25B genome submission.</title>
        <authorList>
            <person name="Jung H.-Y."/>
            <person name="Kim M.K."/>
            <person name="Srinivasan S."/>
            <person name="Lim S."/>
        </authorList>
    </citation>
    <scope>NUCLEOTIDE SEQUENCE [LARGE SCALE GENOMIC DNA]</scope>
    <source>
        <strain evidence="2">DY59</strain>
    </source>
</reference>
<evidence type="ECO:0000313" key="1">
    <source>
        <dbReference type="EMBL" id="AIZ44929.1"/>
    </source>
</evidence>
<dbReference type="RefSeq" id="WP_039683408.1">
    <property type="nucleotide sequence ID" value="NZ_CP010028.1"/>
</dbReference>
<proteinExistence type="predicted"/>
<dbReference type="AlphaFoldDB" id="A0A0A7KI83"/>
<name>A0A0A7KI83_9DEIO</name>
<dbReference type="PROSITE" id="PS51257">
    <property type="entry name" value="PROKAR_LIPOPROTEIN"/>
    <property type="match status" value="1"/>
</dbReference>
<dbReference type="HOGENOM" id="CLU_1141106_0_0_0"/>
<evidence type="ECO:0000313" key="2">
    <source>
        <dbReference type="Proteomes" id="UP000030634"/>
    </source>
</evidence>